<dbReference type="RefSeq" id="WP_379772353.1">
    <property type="nucleotide sequence ID" value="NZ_JBHSMZ010000014.1"/>
</dbReference>
<accession>A0ABW0RZV7</accession>
<sequence length="323" mass="36318">MYNDALNELPIRQKNAHLSDDFVMRVGLPHSGGRLAAHAFNEDFKVMVSASAFWNRATRQFHMPKATDLSELDFALDSAGYTGILNFQRNGLQDGMACVFPWDYAAYMEFANLSGCSWYSQADLCVENQVARDREAIDYRIRATATLLEGMLQILYAWQNELSRSCNSTVVANLLRPPVPVLQGRNIGDYLFSLELLNSVWDRWNGWLDTPALIGVGSMCRRDLHDPEEGLYAIAEALGRNFPKGSRAHFFGVKNQALNEIPKMGFIASSDSMSYDFNSRVKAHKARAPNSMERRTKEMSEWMSAAMARVSASARLPSTFLCN</sequence>
<evidence type="ECO:0000313" key="3">
    <source>
        <dbReference type="Proteomes" id="UP001596086"/>
    </source>
</evidence>
<dbReference type="InterPro" id="IPR055645">
    <property type="entry name" value="DpdA"/>
</dbReference>
<comment type="caution">
    <text evidence="2">The sequence shown here is derived from an EMBL/GenBank/DDBJ whole genome shotgun (WGS) entry which is preliminary data.</text>
</comment>
<dbReference type="Pfam" id="PF23859">
    <property type="entry name" value="DpdA"/>
    <property type="match status" value="1"/>
</dbReference>
<name>A0ABW0RZV7_9BURK</name>
<evidence type="ECO:0000313" key="2">
    <source>
        <dbReference type="EMBL" id="MFC5550168.1"/>
    </source>
</evidence>
<organism evidence="2 3">
    <name type="scientific">Massilia aerilata</name>
    <dbReference type="NCBI Taxonomy" id="453817"/>
    <lineage>
        <taxon>Bacteria</taxon>
        <taxon>Pseudomonadati</taxon>
        <taxon>Pseudomonadota</taxon>
        <taxon>Betaproteobacteria</taxon>
        <taxon>Burkholderiales</taxon>
        <taxon>Oxalobacteraceae</taxon>
        <taxon>Telluria group</taxon>
        <taxon>Massilia</taxon>
    </lineage>
</organism>
<evidence type="ECO:0000259" key="1">
    <source>
        <dbReference type="Pfam" id="PF23859"/>
    </source>
</evidence>
<dbReference type="EMBL" id="JBHSMZ010000014">
    <property type="protein sequence ID" value="MFC5550168.1"/>
    <property type="molecule type" value="Genomic_DNA"/>
</dbReference>
<proteinExistence type="predicted"/>
<gene>
    <name evidence="2" type="ORF">ACFPO9_16765</name>
</gene>
<reference evidence="3" key="1">
    <citation type="journal article" date="2019" name="Int. J. Syst. Evol. Microbiol.">
        <title>The Global Catalogue of Microorganisms (GCM) 10K type strain sequencing project: providing services to taxonomists for standard genome sequencing and annotation.</title>
        <authorList>
            <consortium name="The Broad Institute Genomics Platform"/>
            <consortium name="The Broad Institute Genome Sequencing Center for Infectious Disease"/>
            <person name="Wu L."/>
            <person name="Ma J."/>
        </authorList>
    </citation>
    <scope>NUCLEOTIDE SEQUENCE [LARGE SCALE GENOMIC DNA]</scope>
    <source>
        <strain evidence="3">CGMCC 4.5798</strain>
    </source>
</reference>
<feature type="domain" description="DeoxyPurine in DNA protein A" evidence="1">
    <location>
        <begin position="177"/>
        <end position="284"/>
    </location>
</feature>
<keyword evidence="3" id="KW-1185">Reference proteome</keyword>
<protein>
    <recommendedName>
        <fullName evidence="1">DeoxyPurine in DNA protein A domain-containing protein</fullName>
    </recommendedName>
</protein>
<dbReference type="Proteomes" id="UP001596086">
    <property type="component" value="Unassembled WGS sequence"/>
</dbReference>